<dbReference type="AlphaFoldDB" id="A0A839TD50"/>
<accession>A0A839TD50</accession>
<gene>
    <name evidence="1" type="ORF">FHS24_001927</name>
</gene>
<organism evidence="1 2">
    <name type="scientific">Psychrobacter luti</name>
    <dbReference type="NCBI Taxonomy" id="198481"/>
    <lineage>
        <taxon>Bacteria</taxon>
        <taxon>Pseudomonadati</taxon>
        <taxon>Pseudomonadota</taxon>
        <taxon>Gammaproteobacteria</taxon>
        <taxon>Moraxellales</taxon>
        <taxon>Moraxellaceae</taxon>
        <taxon>Psychrobacter</taxon>
    </lineage>
</organism>
<proteinExistence type="predicted"/>
<comment type="caution">
    <text evidence="1">The sequence shown here is derived from an EMBL/GenBank/DDBJ whole genome shotgun (WGS) entry which is preliminary data.</text>
</comment>
<sequence>MNNRLSGSDLTRAMLERGDEQVWCAVSHKSAEHAMEAIINVSSDFIMHIVAFEDGHFLCKEGSTWKYAIPIKKAEITQEEVKL</sequence>
<evidence type="ECO:0000313" key="2">
    <source>
        <dbReference type="Proteomes" id="UP000588111"/>
    </source>
</evidence>
<dbReference type="EMBL" id="JACHXL010000004">
    <property type="protein sequence ID" value="MBB3107402.1"/>
    <property type="molecule type" value="Genomic_DNA"/>
</dbReference>
<evidence type="ECO:0000313" key="1">
    <source>
        <dbReference type="EMBL" id="MBB3107402.1"/>
    </source>
</evidence>
<protein>
    <submittedName>
        <fullName evidence="1">Uncharacterized protein</fullName>
    </submittedName>
</protein>
<keyword evidence="2" id="KW-1185">Reference proteome</keyword>
<reference evidence="1 2" key="1">
    <citation type="submission" date="2020-08" db="EMBL/GenBank/DDBJ databases">
        <title>Genomic Encyclopedia of Type Strains, Phase III (KMG-III): the genomes of soil and plant-associated and newly described type strains.</title>
        <authorList>
            <person name="Whitman W."/>
        </authorList>
    </citation>
    <scope>NUCLEOTIDE SEQUENCE [LARGE SCALE GENOMIC DNA]</scope>
    <source>
        <strain evidence="1 2">CECT 5885</strain>
    </source>
</reference>
<dbReference type="RefSeq" id="WP_183620903.1">
    <property type="nucleotide sequence ID" value="NZ_CAJHAH010000005.1"/>
</dbReference>
<name>A0A839TD50_9GAMM</name>
<dbReference type="Proteomes" id="UP000588111">
    <property type="component" value="Unassembled WGS sequence"/>
</dbReference>